<dbReference type="InterPro" id="IPR000304">
    <property type="entry name" value="Pyrroline-COOH_reductase"/>
</dbReference>
<evidence type="ECO:0000256" key="4">
    <source>
        <dbReference type="ARBA" id="ARBA00023002"/>
    </source>
</evidence>
<dbReference type="Gene3D" id="1.10.3730.10">
    <property type="entry name" value="ProC C-terminal domain-like"/>
    <property type="match status" value="1"/>
</dbReference>
<dbReference type="PIRSF" id="PIRSF000193">
    <property type="entry name" value="Pyrrol-5-carb_rd"/>
    <property type="match status" value="1"/>
</dbReference>
<evidence type="ECO:0000256" key="5">
    <source>
        <dbReference type="ARBA" id="ARBA00058118"/>
    </source>
</evidence>
<comment type="function">
    <text evidence="5 6">Catalyzes the reduction of 1-pyrroline-5-carboxylate (PCA) to L-proline.</text>
</comment>
<comment type="catalytic activity">
    <reaction evidence="6 9">
        <text>L-proline + NADP(+) = (S)-1-pyrroline-5-carboxylate + NADPH + 2 H(+)</text>
        <dbReference type="Rhea" id="RHEA:14109"/>
        <dbReference type="ChEBI" id="CHEBI:15378"/>
        <dbReference type="ChEBI" id="CHEBI:17388"/>
        <dbReference type="ChEBI" id="CHEBI:57783"/>
        <dbReference type="ChEBI" id="CHEBI:58349"/>
        <dbReference type="ChEBI" id="CHEBI:60039"/>
        <dbReference type="EC" id="1.5.1.2"/>
    </reaction>
</comment>
<keyword evidence="3 6" id="KW-0521">NADP</keyword>
<dbReference type="SUPFAM" id="SSF48179">
    <property type="entry name" value="6-phosphogluconate dehydrogenase C-terminal domain-like"/>
    <property type="match status" value="1"/>
</dbReference>
<feature type="domain" description="Pyrroline-5-carboxylate reductase catalytic N-terminal" evidence="10">
    <location>
        <begin position="5"/>
        <end position="103"/>
    </location>
</feature>
<dbReference type="SUPFAM" id="SSF51735">
    <property type="entry name" value="NAD(P)-binding Rossmann-fold domains"/>
    <property type="match status" value="1"/>
</dbReference>
<gene>
    <name evidence="6" type="primary">proC</name>
    <name evidence="12" type="ORF">HNP82_001926</name>
</gene>
<dbReference type="InterPro" id="IPR029036">
    <property type="entry name" value="P5CR_dimer"/>
</dbReference>
<proteinExistence type="inferred from homology"/>
<comment type="pathway">
    <text evidence="6 9">Amino-acid biosynthesis; L-proline biosynthesis; L-proline from L-glutamate 5-semialdehyde: step 1/1.</text>
</comment>
<evidence type="ECO:0000256" key="9">
    <source>
        <dbReference type="RuleBase" id="RU003903"/>
    </source>
</evidence>
<comment type="similarity">
    <text evidence="1 6 9">Belongs to the pyrroline-5-carboxylate reductase family.</text>
</comment>
<dbReference type="GO" id="GO:0055129">
    <property type="term" value="P:L-proline biosynthetic process"/>
    <property type="evidence" value="ECO:0007669"/>
    <property type="project" value="UniProtKB-UniRule"/>
</dbReference>
<dbReference type="PROSITE" id="PS00521">
    <property type="entry name" value="P5CR"/>
    <property type="match status" value="1"/>
</dbReference>
<accession>A0A7W8HB83</accession>
<organism evidence="12 13">
    <name type="scientific">Catenibacillus scindens</name>
    <dbReference type="NCBI Taxonomy" id="673271"/>
    <lineage>
        <taxon>Bacteria</taxon>
        <taxon>Bacillati</taxon>
        <taxon>Bacillota</taxon>
        <taxon>Clostridia</taxon>
        <taxon>Lachnospirales</taxon>
        <taxon>Lachnospiraceae</taxon>
        <taxon>Catenibacillus</taxon>
    </lineage>
</organism>
<evidence type="ECO:0000256" key="2">
    <source>
        <dbReference type="ARBA" id="ARBA00022650"/>
    </source>
</evidence>
<dbReference type="RefSeq" id="WP_183773746.1">
    <property type="nucleotide sequence ID" value="NZ_JACHFW010000006.1"/>
</dbReference>
<feature type="binding site" evidence="8">
    <location>
        <position position="55"/>
    </location>
    <ligand>
        <name>NADPH</name>
        <dbReference type="ChEBI" id="CHEBI:57783"/>
    </ligand>
</feature>
<keyword evidence="6 9" id="KW-0028">Amino-acid biosynthesis</keyword>
<dbReference type="FunFam" id="1.10.3730.10:FF:000001">
    <property type="entry name" value="Pyrroline-5-carboxylate reductase"/>
    <property type="match status" value="1"/>
</dbReference>
<comment type="subcellular location">
    <subcellularLocation>
        <location evidence="6">Cytoplasm</location>
    </subcellularLocation>
</comment>
<evidence type="ECO:0000256" key="6">
    <source>
        <dbReference type="HAMAP-Rule" id="MF_01925"/>
    </source>
</evidence>
<keyword evidence="4 6" id="KW-0560">Oxidoreductase</keyword>
<name>A0A7W8HB83_9FIRM</name>
<feature type="binding site" evidence="8">
    <location>
        <begin position="8"/>
        <end position="13"/>
    </location>
    <ligand>
        <name>NADP(+)</name>
        <dbReference type="ChEBI" id="CHEBI:58349"/>
    </ligand>
</feature>
<evidence type="ECO:0000256" key="7">
    <source>
        <dbReference type="NCBIfam" id="TIGR00112"/>
    </source>
</evidence>
<dbReference type="EMBL" id="JACHFW010000006">
    <property type="protein sequence ID" value="MBB5264798.1"/>
    <property type="molecule type" value="Genomic_DNA"/>
</dbReference>
<dbReference type="UniPathway" id="UPA00098">
    <property type="reaction ID" value="UER00361"/>
</dbReference>
<dbReference type="GO" id="GO:0005737">
    <property type="term" value="C:cytoplasm"/>
    <property type="evidence" value="ECO:0007669"/>
    <property type="project" value="UniProtKB-SubCell"/>
</dbReference>
<keyword evidence="13" id="KW-1185">Reference proteome</keyword>
<dbReference type="InterPro" id="IPR036291">
    <property type="entry name" value="NAD(P)-bd_dom_sf"/>
</dbReference>
<dbReference type="Pfam" id="PF14748">
    <property type="entry name" value="P5CR_dimer"/>
    <property type="match status" value="1"/>
</dbReference>
<keyword evidence="6" id="KW-0963">Cytoplasm</keyword>
<feature type="domain" description="Pyrroline-5-carboxylate reductase dimerisation" evidence="11">
    <location>
        <begin position="169"/>
        <end position="270"/>
    </location>
</feature>
<evidence type="ECO:0000259" key="11">
    <source>
        <dbReference type="Pfam" id="PF14748"/>
    </source>
</evidence>
<reference evidence="12 13" key="1">
    <citation type="submission" date="2020-08" db="EMBL/GenBank/DDBJ databases">
        <title>Genomic Encyclopedia of Type Strains, Phase IV (KMG-IV): sequencing the most valuable type-strain genomes for metagenomic binning, comparative biology and taxonomic classification.</title>
        <authorList>
            <person name="Goeker M."/>
        </authorList>
    </citation>
    <scope>NUCLEOTIDE SEQUENCE [LARGE SCALE GENOMIC DNA]</scope>
    <source>
        <strain evidence="12 13">DSM 106146</strain>
    </source>
</reference>
<dbReference type="InterPro" id="IPR028939">
    <property type="entry name" value="P5C_Rdtase_cat_N"/>
</dbReference>
<dbReference type="HAMAP" id="MF_01925">
    <property type="entry name" value="P5C_reductase"/>
    <property type="match status" value="1"/>
</dbReference>
<comment type="caution">
    <text evidence="12">The sequence shown here is derived from an EMBL/GenBank/DDBJ whole genome shotgun (WGS) entry which is preliminary data.</text>
</comment>
<dbReference type="InterPro" id="IPR053790">
    <property type="entry name" value="P5CR-like_CS"/>
</dbReference>
<evidence type="ECO:0000256" key="3">
    <source>
        <dbReference type="ARBA" id="ARBA00022857"/>
    </source>
</evidence>
<dbReference type="InterPro" id="IPR008927">
    <property type="entry name" value="6-PGluconate_DH-like_C_sf"/>
</dbReference>
<dbReference type="AlphaFoldDB" id="A0A7W8HB83"/>
<keyword evidence="2 6" id="KW-0641">Proline biosynthesis</keyword>
<dbReference type="NCBIfam" id="TIGR00112">
    <property type="entry name" value="proC"/>
    <property type="match status" value="1"/>
</dbReference>
<evidence type="ECO:0000256" key="1">
    <source>
        <dbReference type="ARBA" id="ARBA00005525"/>
    </source>
</evidence>
<dbReference type="GO" id="GO:0004735">
    <property type="term" value="F:pyrroline-5-carboxylate reductase activity"/>
    <property type="evidence" value="ECO:0007669"/>
    <property type="project" value="UniProtKB-UniRule"/>
</dbReference>
<dbReference type="EC" id="1.5.1.2" evidence="6 7"/>
<protein>
    <recommendedName>
        <fullName evidence="6 7">Pyrroline-5-carboxylate reductase</fullName>
        <shortName evidence="6">P5C reductase</shortName>
        <shortName evidence="6">P5CR</shortName>
        <ecNumber evidence="6 7">1.5.1.2</ecNumber>
    </recommendedName>
    <alternativeName>
        <fullName evidence="6">PCA reductase</fullName>
    </alternativeName>
</protein>
<evidence type="ECO:0000313" key="12">
    <source>
        <dbReference type="EMBL" id="MBB5264798.1"/>
    </source>
</evidence>
<sequence length="277" mass="29164">MKENVSFIGTGNMGGALIHAACRALDPAQVHITDYMVEKAQEMADELGCGCVSSNREAVLAGTYIFMCVKPQVMGGVLKEIAPVVKECLDRGEKKIIVSIAAGLQLAYIKEQLAQCGDALRVIRVMPNTPAAIGKGMIAVAADPEVEEEYVSGVMEILSDAGRVERLAENLMDQFTVVSGCSPAFVYMFIEALADGGVMTGLPRAQAMTYAAQTVMGAAAMVLETGKHPGELKDAVCSPAGSTIVGVAKLEEKGFRSAAIEAVKAGYEKNIDLGKVK</sequence>
<comment type="catalytic activity">
    <reaction evidence="6">
        <text>L-proline + NAD(+) = (S)-1-pyrroline-5-carboxylate + NADH + 2 H(+)</text>
        <dbReference type="Rhea" id="RHEA:14105"/>
        <dbReference type="ChEBI" id="CHEBI:15378"/>
        <dbReference type="ChEBI" id="CHEBI:17388"/>
        <dbReference type="ChEBI" id="CHEBI:57540"/>
        <dbReference type="ChEBI" id="CHEBI:57945"/>
        <dbReference type="ChEBI" id="CHEBI:60039"/>
        <dbReference type="EC" id="1.5.1.2"/>
    </reaction>
</comment>
<evidence type="ECO:0000313" key="13">
    <source>
        <dbReference type="Proteomes" id="UP000543642"/>
    </source>
</evidence>
<evidence type="ECO:0000256" key="8">
    <source>
        <dbReference type="PIRSR" id="PIRSR000193-1"/>
    </source>
</evidence>
<evidence type="ECO:0000259" key="10">
    <source>
        <dbReference type="Pfam" id="PF03807"/>
    </source>
</evidence>
<dbReference type="Pfam" id="PF03807">
    <property type="entry name" value="F420_oxidored"/>
    <property type="match status" value="1"/>
</dbReference>
<dbReference type="PANTHER" id="PTHR11645">
    <property type="entry name" value="PYRROLINE-5-CARBOXYLATE REDUCTASE"/>
    <property type="match status" value="1"/>
</dbReference>
<dbReference type="Gene3D" id="3.40.50.720">
    <property type="entry name" value="NAD(P)-binding Rossmann-like Domain"/>
    <property type="match status" value="1"/>
</dbReference>
<dbReference type="Proteomes" id="UP000543642">
    <property type="component" value="Unassembled WGS sequence"/>
</dbReference>
<dbReference type="PANTHER" id="PTHR11645:SF0">
    <property type="entry name" value="PYRROLINE-5-CARBOXYLATE REDUCTASE 3"/>
    <property type="match status" value="1"/>
</dbReference>